<accession>A0A6J4I6M5</accession>
<dbReference type="AlphaFoldDB" id="A0A6J4I6M5"/>
<feature type="non-terminal residue" evidence="2">
    <location>
        <position position="30"/>
    </location>
</feature>
<name>A0A6J4I6M5_9PSEU</name>
<protein>
    <submittedName>
        <fullName evidence="2">Uncharacterized amino acid permease, GabP family</fullName>
    </submittedName>
</protein>
<proteinExistence type="predicted"/>
<sequence>WSSCATGAPTCRARSAPPACPWCRSSGSSS</sequence>
<evidence type="ECO:0000256" key="1">
    <source>
        <dbReference type="SAM" id="MobiDB-lite"/>
    </source>
</evidence>
<dbReference type="EMBL" id="CADCTH010000220">
    <property type="protein sequence ID" value="CAA9243594.1"/>
    <property type="molecule type" value="Genomic_DNA"/>
</dbReference>
<feature type="region of interest" description="Disordered" evidence="1">
    <location>
        <begin position="1"/>
        <end position="30"/>
    </location>
</feature>
<gene>
    <name evidence="2" type="ORF">AVDCRST_MAG54-1625</name>
</gene>
<organism evidence="2">
    <name type="scientific">uncultured Actinomycetospora sp</name>
    <dbReference type="NCBI Taxonomy" id="1135996"/>
    <lineage>
        <taxon>Bacteria</taxon>
        <taxon>Bacillati</taxon>
        <taxon>Actinomycetota</taxon>
        <taxon>Actinomycetes</taxon>
        <taxon>Pseudonocardiales</taxon>
        <taxon>Pseudonocardiaceae</taxon>
        <taxon>Actinomycetospora</taxon>
        <taxon>environmental samples</taxon>
    </lineage>
</organism>
<reference evidence="2" key="1">
    <citation type="submission" date="2020-02" db="EMBL/GenBank/DDBJ databases">
        <authorList>
            <person name="Meier V. D."/>
        </authorList>
    </citation>
    <scope>NUCLEOTIDE SEQUENCE</scope>
    <source>
        <strain evidence="2">AVDCRST_MAG54</strain>
    </source>
</reference>
<evidence type="ECO:0000313" key="2">
    <source>
        <dbReference type="EMBL" id="CAA9243594.1"/>
    </source>
</evidence>
<feature type="non-terminal residue" evidence="2">
    <location>
        <position position="1"/>
    </location>
</feature>